<keyword evidence="6 9" id="KW-1133">Transmembrane helix</keyword>
<reference evidence="11" key="1">
    <citation type="submission" date="2023-07" db="EMBL/GenBank/DDBJ databases">
        <title>Genomic Encyclopedia of Type Strains, Phase IV (KMG-IV): sequencing the most valuable type-strain genomes for metagenomic binning, comparative biology and taxonomic classification.</title>
        <authorList>
            <person name="Goeker M."/>
        </authorList>
    </citation>
    <scope>NUCLEOTIDE SEQUENCE</scope>
    <source>
        <strain evidence="11">DSM 21202</strain>
    </source>
</reference>
<comment type="similarity">
    <text evidence="8 9">Belongs to the TRAP transporter small permease family.</text>
</comment>
<dbReference type="InterPro" id="IPR007387">
    <property type="entry name" value="TRAP_DctQ"/>
</dbReference>
<evidence type="ECO:0000256" key="1">
    <source>
        <dbReference type="ARBA" id="ARBA00004429"/>
    </source>
</evidence>
<keyword evidence="2 9" id="KW-0813">Transport</keyword>
<dbReference type="GO" id="GO:0022857">
    <property type="term" value="F:transmembrane transporter activity"/>
    <property type="evidence" value="ECO:0007669"/>
    <property type="project" value="UniProtKB-UniRule"/>
</dbReference>
<feature type="transmembrane region" description="Helical" evidence="9">
    <location>
        <begin position="102"/>
        <end position="127"/>
    </location>
</feature>
<feature type="domain" description="Tripartite ATP-independent periplasmic transporters DctQ component" evidence="10">
    <location>
        <begin position="39"/>
        <end position="169"/>
    </location>
</feature>
<evidence type="ECO:0000256" key="8">
    <source>
        <dbReference type="ARBA" id="ARBA00038436"/>
    </source>
</evidence>
<evidence type="ECO:0000256" key="7">
    <source>
        <dbReference type="ARBA" id="ARBA00023136"/>
    </source>
</evidence>
<name>A0AAE4ATS9_9HYPH</name>
<evidence type="ECO:0000256" key="4">
    <source>
        <dbReference type="ARBA" id="ARBA00022519"/>
    </source>
</evidence>
<keyword evidence="7 9" id="KW-0472">Membrane</keyword>
<keyword evidence="3" id="KW-1003">Cell membrane</keyword>
<comment type="caution">
    <text evidence="9">Lacks conserved residue(s) required for the propagation of feature annotation.</text>
</comment>
<feature type="transmembrane region" description="Helical" evidence="9">
    <location>
        <begin position="24"/>
        <end position="48"/>
    </location>
</feature>
<evidence type="ECO:0000259" key="10">
    <source>
        <dbReference type="Pfam" id="PF04290"/>
    </source>
</evidence>
<dbReference type="GO" id="GO:0005886">
    <property type="term" value="C:plasma membrane"/>
    <property type="evidence" value="ECO:0007669"/>
    <property type="project" value="UniProtKB-SubCell"/>
</dbReference>
<gene>
    <name evidence="11" type="ORF">J2S73_003124</name>
</gene>
<dbReference type="PANTHER" id="PTHR35011">
    <property type="entry name" value="2,3-DIKETO-L-GULONATE TRAP TRANSPORTER SMALL PERMEASE PROTEIN YIAM"/>
    <property type="match status" value="1"/>
</dbReference>
<dbReference type="AlphaFoldDB" id="A0AAE4ATS9"/>
<accession>A0AAE4ATS9</accession>
<dbReference type="Proteomes" id="UP001229244">
    <property type="component" value="Unassembled WGS sequence"/>
</dbReference>
<dbReference type="GO" id="GO:0015740">
    <property type="term" value="P:C4-dicarboxylate transport"/>
    <property type="evidence" value="ECO:0007669"/>
    <property type="project" value="TreeGrafter"/>
</dbReference>
<evidence type="ECO:0000256" key="9">
    <source>
        <dbReference type="RuleBase" id="RU369079"/>
    </source>
</evidence>
<dbReference type="InterPro" id="IPR055348">
    <property type="entry name" value="DctQ"/>
</dbReference>
<comment type="caution">
    <text evidence="11">The sequence shown here is derived from an EMBL/GenBank/DDBJ whole genome shotgun (WGS) entry which is preliminary data.</text>
</comment>
<evidence type="ECO:0000313" key="11">
    <source>
        <dbReference type="EMBL" id="MDQ0316648.1"/>
    </source>
</evidence>
<dbReference type="EMBL" id="JAUSUL010000003">
    <property type="protein sequence ID" value="MDQ0316648.1"/>
    <property type="molecule type" value="Genomic_DNA"/>
</dbReference>
<evidence type="ECO:0000256" key="5">
    <source>
        <dbReference type="ARBA" id="ARBA00022692"/>
    </source>
</evidence>
<dbReference type="PANTHER" id="PTHR35011:SF2">
    <property type="entry name" value="2,3-DIKETO-L-GULONATE TRAP TRANSPORTER SMALL PERMEASE PROTEIN YIAM"/>
    <property type="match status" value="1"/>
</dbReference>
<proteinExistence type="inferred from homology"/>
<keyword evidence="5 9" id="KW-0812">Transmembrane</keyword>
<dbReference type="RefSeq" id="WP_306886529.1">
    <property type="nucleotide sequence ID" value="NZ_JAUSUL010000003.1"/>
</dbReference>
<comment type="subcellular location">
    <subcellularLocation>
        <location evidence="1 9">Cell inner membrane</location>
        <topology evidence="1 9">Multi-pass membrane protein</topology>
    </subcellularLocation>
</comment>
<evidence type="ECO:0000256" key="6">
    <source>
        <dbReference type="ARBA" id="ARBA00022989"/>
    </source>
</evidence>
<dbReference type="Pfam" id="PF04290">
    <property type="entry name" value="DctQ"/>
    <property type="match status" value="1"/>
</dbReference>
<keyword evidence="4 9" id="KW-0997">Cell inner membrane</keyword>
<protein>
    <recommendedName>
        <fullName evidence="9">TRAP transporter small permease protein</fullName>
    </recommendedName>
</protein>
<organism evidence="11 12">
    <name type="scientific">Amorphus orientalis</name>
    <dbReference type="NCBI Taxonomy" id="649198"/>
    <lineage>
        <taxon>Bacteria</taxon>
        <taxon>Pseudomonadati</taxon>
        <taxon>Pseudomonadota</taxon>
        <taxon>Alphaproteobacteria</taxon>
        <taxon>Hyphomicrobiales</taxon>
        <taxon>Amorphaceae</taxon>
        <taxon>Amorphus</taxon>
    </lineage>
</organism>
<comment type="function">
    <text evidence="9">Part of the tripartite ATP-independent periplasmic (TRAP) transport system.</text>
</comment>
<evidence type="ECO:0000256" key="2">
    <source>
        <dbReference type="ARBA" id="ARBA00022448"/>
    </source>
</evidence>
<comment type="subunit">
    <text evidence="9">The complex comprises the extracytoplasmic solute receptor protein and the two transmembrane proteins.</text>
</comment>
<evidence type="ECO:0000256" key="3">
    <source>
        <dbReference type="ARBA" id="ARBA00022475"/>
    </source>
</evidence>
<sequence length="180" mass="19322">MYPLTTPDLLSNFMRLFSSVFDKVITALAYLAGAIFSAIALAIAVNVVLRAADAPQVRGLVDLIEAGMVAATFLAAPWVLNRNAHVTVDILSSQLPLESRRVLARAVALLGMALCAVFFWSALQAVLISYDRGSMVRGILVYPEWWPLMAPTISAALLSLEFARRAVSGTTAAERQASGL</sequence>
<evidence type="ECO:0000313" key="12">
    <source>
        <dbReference type="Proteomes" id="UP001229244"/>
    </source>
</evidence>
<keyword evidence="12" id="KW-1185">Reference proteome</keyword>